<proteinExistence type="predicted"/>
<protein>
    <submittedName>
        <fullName evidence="1">Solute carrier family 12 member 7b</fullName>
    </submittedName>
</protein>
<reference evidence="1" key="1">
    <citation type="submission" date="2025-08" db="UniProtKB">
        <authorList>
            <consortium name="Ensembl"/>
        </authorList>
    </citation>
    <scope>IDENTIFICATION</scope>
</reference>
<evidence type="ECO:0000313" key="1">
    <source>
        <dbReference type="Ensembl" id="ENSLBEP00000035040.1"/>
    </source>
</evidence>
<accession>A0A3Q3NJX4</accession>
<dbReference type="Ensembl" id="ENSLBET00000036536.1">
    <property type="protein sequence ID" value="ENSLBEP00000035040.1"/>
    <property type="gene ID" value="ENSLBEG00000026022.1"/>
</dbReference>
<sequence>FIIVLTTCSITAGDGVPKENSPFINNTDNDKGNSYDGTNMALFEIFKRLLGCF</sequence>
<dbReference type="AlphaFoldDB" id="A0A3Q3NJX4"/>
<organism evidence="1 2">
    <name type="scientific">Labrus bergylta</name>
    <name type="common">ballan wrasse</name>
    <dbReference type="NCBI Taxonomy" id="56723"/>
    <lineage>
        <taxon>Eukaryota</taxon>
        <taxon>Metazoa</taxon>
        <taxon>Chordata</taxon>
        <taxon>Craniata</taxon>
        <taxon>Vertebrata</taxon>
        <taxon>Euteleostomi</taxon>
        <taxon>Actinopterygii</taxon>
        <taxon>Neopterygii</taxon>
        <taxon>Teleostei</taxon>
        <taxon>Neoteleostei</taxon>
        <taxon>Acanthomorphata</taxon>
        <taxon>Eupercaria</taxon>
        <taxon>Labriformes</taxon>
        <taxon>Labridae</taxon>
        <taxon>Labrus</taxon>
    </lineage>
</organism>
<name>A0A3Q3NJX4_9LABR</name>
<evidence type="ECO:0000313" key="2">
    <source>
        <dbReference type="Proteomes" id="UP000261660"/>
    </source>
</evidence>
<dbReference type="GeneTree" id="ENSGT00940000157657"/>
<reference evidence="1" key="2">
    <citation type="submission" date="2025-09" db="UniProtKB">
        <authorList>
            <consortium name="Ensembl"/>
        </authorList>
    </citation>
    <scope>IDENTIFICATION</scope>
</reference>
<keyword evidence="2" id="KW-1185">Reference proteome</keyword>
<dbReference type="Proteomes" id="UP000261660">
    <property type="component" value="Unplaced"/>
</dbReference>